<evidence type="ECO:0000256" key="4">
    <source>
        <dbReference type="ARBA" id="ARBA00022989"/>
    </source>
</evidence>
<keyword evidence="3" id="KW-0677">Repeat</keyword>
<dbReference type="InterPro" id="IPR037721">
    <property type="entry name" value="Ferlin"/>
</dbReference>
<dbReference type="GO" id="GO:0061025">
    <property type="term" value="P:membrane fusion"/>
    <property type="evidence" value="ECO:0007669"/>
    <property type="project" value="TreeGrafter"/>
</dbReference>
<keyword evidence="5" id="KW-0472">Membrane</keyword>
<keyword evidence="2" id="KW-0812">Transmembrane</keyword>
<keyword evidence="7" id="KW-1185">Reference proteome</keyword>
<dbReference type="PANTHER" id="PTHR12546">
    <property type="entry name" value="FER-1-LIKE"/>
    <property type="match status" value="1"/>
</dbReference>
<dbReference type="PANTHER" id="PTHR12546:SF33">
    <property type="entry name" value="SPERM VESICLE FUSION PROTEIN FER-1"/>
    <property type="match status" value="1"/>
</dbReference>
<evidence type="ECO:0000313" key="7">
    <source>
        <dbReference type="Proteomes" id="UP000271098"/>
    </source>
</evidence>
<evidence type="ECO:0000256" key="5">
    <source>
        <dbReference type="ARBA" id="ARBA00023136"/>
    </source>
</evidence>
<accession>A0A3P6SWU5</accession>
<dbReference type="Proteomes" id="UP000271098">
    <property type="component" value="Unassembled WGS sequence"/>
</dbReference>
<proteinExistence type="predicted"/>
<sequence length="159" mass="18147">MSSEEALEKKTAAAVNAAAQYFFDEECVIDWWSKYYESIGESEKAPGFANSGIETLRVFACALEDVSEYCGFCDFLDTFMFRKMTKENIDSPEVRIPRGELKARIFIRREDRKANENVALPIVEFAGVTKCTVRVYIVRAYELVSRRKDGTCDAYVTVK</sequence>
<evidence type="ECO:0000313" key="6">
    <source>
        <dbReference type="EMBL" id="VDK59454.1"/>
    </source>
</evidence>
<evidence type="ECO:0000256" key="1">
    <source>
        <dbReference type="ARBA" id="ARBA00004370"/>
    </source>
</evidence>
<name>A0A3P6SWU5_9BILA</name>
<organism evidence="6 7">
    <name type="scientific">Gongylonema pulchrum</name>
    <dbReference type="NCBI Taxonomy" id="637853"/>
    <lineage>
        <taxon>Eukaryota</taxon>
        <taxon>Metazoa</taxon>
        <taxon>Ecdysozoa</taxon>
        <taxon>Nematoda</taxon>
        <taxon>Chromadorea</taxon>
        <taxon>Rhabditida</taxon>
        <taxon>Spirurina</taxon>
        <taxon>Spiruromorpha</taxon>
        <taxon>Spiruroidea</taxon>
        <taxon>Gongylonematidae</taxon>
        <taxon>Gongylonema</taxon>
    </lineage>
</organism>
<reference evidence="6 7" key="1">
    <citation type="submission" date="2018-11" db="EMBL/GenBank/DDBJ databases">
        <authorList>
            <consortium name="Pathogen Informatics"/>
        </authorList>
    </citation>
    <scope>NUCLEOTIDE SEQUENCE [LARGE SCALE GENOMIC DNA]</scope>
</reference>
<dbReference type="EMBL" id="UYRT01020763">
    <property type="protein sequence ID" value="VDK59454.1"/>
    <property type="molecule type" value="Genomic_DNA"/>
</dbReference>
<comment type="subcellular location">
    <subcellularLocation>
        <location evidence="1">Membrane</location>
    </subcellularLocation>
</comment>
<evidence type="ECO:0000256" key="3">
    <source>
        <dbReference type="ARBA" id="ARBA00022737"/>
    </source>
</evidence>
<dbReference type="GO" id="GO:0007009">
    <property type="term" value="P:plasma membrane organization"/>
    <property type="evidence" value="ECO:0007669"/>
    <property type="project" value="TreeGrafter"/>
</dbReference>
<gene>
    <name evidence="6" type="ORF">GPUH_LOCUS7734</name>
</gene>
<dbReference type="AlphaFoldDB" id="A0A3P6SWU5"/>
<evidence type="ECO:0000256" key="2">
    <source>
        <dbReference type="ARBA" id="ARBA00022692"/>
    </source>
</evidence>
<dbReference type="OrthoDB" id="270970at2759"/>
<dbReference type="GO" id="GO:0016020">
    <property type="term" value="C:membrane"/>
    <property type="evidence" value="ECO:0007669"/>
    <property type="project" value="UniProtKB-SubCell"/>
</dbReference>
<protein>
    <submittedName>
        <fullName evidence="6">Uncharacterized protein</fullName>
    </submittedName>
</protein>
<keyword evidence="4" id="KW-1133">Transmembrane helix</keyword>